<dbReference type="PROSITE" id="PS50005">
    <property type="entry name" value="TPR"/>
    <property type="match status" value="1"/>
</dbReference>
<accession>A0A9Q5QXN3</accession>
<evidence type="ECO:0000313" key="2">
    <source>
        <dbReference type="EMBL" id="OPH10297.1"/>
    </source>
</evidence>
<dbReference type="Proteomes" id="UP000190056">
    <property type="component" value="Unassembled WGS sequence"/>
</dbReference>
<dbReference type="InterPro" id="IPR011990">
    <property type="entry name" value="TPR-like_helical_dom_sf"/>
</dbReference>
<evidence type="ECO:0000313" key="3">
    <source>
        <dbReference type="Proteomes" id="UP000190056"/>
    </source>
</evidence>
<dbReference type="RefSeq" id="WP_071250256.1">
    <property type="nucleotide sequence ID" value="NZ_MTPU01000027.1"/>
</dbReference>
<organism evidence="2 3">
    <name type="scientific">Cylindrospermopsis raciborskii CENA302</name>
    <dbReference type="NCBI Taxonomy" id="1170768"/>
    <lineage>
        <taxon>Bacteria</taxon>
        <taxon>Bacillati</taxon>
        <taxon>Cyanobacteriota</taxon>
        <taxon>Cyanophyceae</taxon>
        <taxon>Nostocales</taxon>
        <taxon>Aphanizomenonaceae</taxon>
        <taxon>Cylindrospermopsis</taxon>
    </lineage>
</organism>
<protein>
    <submittedName>
        <fullName evidence="2">Uncharacterized protein</fullName>
    </submittedName>
</protein>
<dbReference type="AlphaFoldDB" id="A0A9Q5QXN3"/>
<dbReference type="SUPFAM" id="SSF48452">
    <property type="entry name" value="TPR-like"/>
    <property type="match status" value="1"/>
</dbReference>
<reference evidence="2 3" key="1">
    <citation type="submission" date="2017-01" db="EMBL/GenBank/DDBJ databases">
        <authorList>
            <person name="Abreu V.A."/>
            <person name="Popin R.V."/>
            <person name="Rigonato J."/>
            <person name="Andreote A.P."/>
            <person name="Schaker P.C."/>
            <person name="Hoff-Risseti C."/>
            <person name="Alvarenga D.O."/>
            <person name="Varani A.M."/>
            <person name="Fiore M.F."/>
        </authorList>
    </citation>
    <scope>NUCLEOTIDE SEQUENCE [LARGE SCALE GENOMIC DNA]</scope>
    <source>
        <strain evidence="2 3">CENA302</strain>
    </source>
</reference>
<feature type="repeat" description="TPR" evidence="1">
    <location>
        <begin position="275"/>
        <end position="308"/>
    </location>
</feature>
<gene>
    <name evidence="2" type="ORF">CENA302_06770</name>
</gene>
<dbReference type="Gene3D" id="1.25.40.10">
    <property type="entry name" value="Tetratricopeptide repeat domain"/>
    <property type="match status" value="1"/>
</dbReference>
<evidence type="ECO:0000256" key="1">
    <source>
        <dbReference type="PROSITE-ProRule" id="PRU00339"/>
    </source>
</evidence>
<dbReference type="SMART" id="SM00028">
    <property type="entry name" value="TPR"/>
    <property type="match status" value="2"/>
</dbReference>
<keyword evidence="1" id="KW-0802">TPR repeat</keyword>
<name>A0A9Q5QXN3_9CYAN</name>
<sequence>MKPIINLFKSLSQFLLKGVNLSRIFLDKVSESKSDAHKIELVAKNQYSLEQKYKTETQNGYWEFQELDEAIALSDKILNRWSLRPNLFEVILRQLFEVNSLLKKLKKQKIRLVGAAEKVAQAQNLEAASWNNPEQDEALFNAKDLYHNCYILVENPKFLQAVNRCKQQLDIHGQFNSFVKQAKDLISNWKFQEGLQNLRSAEELFVTLSLQEEIAFCLGQIELQEEFETIQTEVYNLAQMKEFQEAFNKLESILIKFPYPDGKELQGKIYQIIEGKKRFQDALIAEKQGDLDQAMDQYKKALKILPQLTECKIRLAIIEIKSHKWEEALSYVEGLTVERATYIRGFAYAQQEKWEQAEQEWSSLSDADTKSLCITLIKRQKLFKIQEIECFVNAGQFEQAKLASKSFLDIFGLDDLVKRNLDKHIQPMLSQMFEKSLWESENWQEITKKAEETWLEYPDIRSLHNWTVASYYLAQIDPNKLLDLITPWSAALANIDQDPSLQNLFWMGNNTVDLKEVFSDLKQTLDQLIDQVKDKNIEQYFQLRDHFRLEFTAIESMGNPPISGVKLNYLFLTPGCYKHFITSLLNDPSSSIEELYDGLPQESLYTAWGLAVAACLEGDVERAIKIKPQGNPRTDAEKYGYQFVCYHQGCYFLGKNLWRESVFPLQQAKPLITLSSQNSDRIDQLCEKQRKEIEDLSEHLEFSEFWYDLLQTNSSKLYFSEYKAKEVVKKIADKTMTENKGLQELRKISSICPDNPVVDDYINRISFSLELEKVLEQMQEANFREALNMTKKSPHQEKIKITLLEICLELFNKISKEVKHQEILNPWTEVPPSKLVLMCNLVLFMYDLDSTRVDYQTYRDYQAMRSRLTGSHYY</sequence>
<proteinExistence type="predicted"/>
<comment type="caution">
    <text evidence="2">The sequence shown here is derived from an EMBL/GenBank/DDBJ whole genome shotgun (WGS) entry which is preliminary data.</text>
</comment>
<dbReference type="EMBL" id="MTPU01000027">
    <property type="protein sequence ID" value="OPH10297.1"/>
    <property type="molecule type" value="Genomic_DNA"/>
</dbReference>
<dbReference type="InterPro" id="IPR019734">
    <property type="entry name" value="TPR_rpt"/>
</dbReference>